<dbReference type="AlphaFoldDB" id="R7VEQ2"/>
<evidence type="ECO:0000313" key="12">
    <source>
        <dbReference type="EnsemblMetazoa" id="CapteP187457"/>
    </source>
</evidence>
<dbReference type="GO" id="GO:0005654">
    <property type="term" value="C:nucleoplasm"/>
    <property type="evidence" value="ECO:0007669"/>
    <property type="project" value="TreeGrafter"/>
</dbReference>
<feature type="compositionally biased region" description="Basic and acidic residues" evidence="9">
    <location>
        <begin position="572"/>
        <end position="586"/>
    </location>
</feature>
<dbReference type="GO" id="GO:0000978">
    <property type="term" value="F:RNA polymerase II cis-regulatory region sequence-specific DNA binding"/>
    <property type="evidence" value="ECO:0007669"/>
    <property type="project" value="TreeGrafter"/>
</dbReference>
<dbReference type="PANTHER" id="PTHR24399">
    <property type="entry name" value="ZINC FINGER AND BTB DOMAIN-CONTAINING"/>
    <property type="match status" value="1"/>
</dbReference>
<keyword evidence="5" id="KW-0805">Transcription regulation</keyword>
<dbReference type="SMART" id="SM00355">
    <property type="entry name" value="ZnF_C2H2"/>
    <property type="match status" value="3"/>
</dbReference>
<evidence type="ECO:0000313" key="13">
    <source>
        <dbReference type="Proteomes" id="UP000014760"/>
    </source>
</evidence>
<evidence type="ECO:0000256" key="5">
    <source>
        <dbReference type="ARBA" id="ARBA00023015"/>
    </source>
</evidence>
<evidence type="ECO:0000256" key="9">
    <source>
        <dbReference type="SAM" id="MobiDB-lite"/>
    </source>
</evidence>
<dbReference type="EMBL" id="KB292570">
    <property type="protein sequence ID" value="ELU17318.1"/>
    <property type="molecule type" value="Genomic_DNA"/>
</dbReference>
<reference evidence="12" key="3">
    <citation type="submission" date="2015-06" db="UniProtKB">
        <authorList>
            <consortium name="EnsemblMetazoa"/>
        </authorList>
    </citation>
    <scope>IDENTIFICATION</scope>
</reference>
<keyword evidence="13" id="KW-1185">Reference proteome</keyword>
<feature type="domain" description="C2H2-type" evidence="10">
    <location>
        <begin position="372"/>
        <end position="400"/>
    </location>
</feature>
<evidence type="ECO:0000256" key="4">
    <source>
        <dbReference type="ARBA" id="ARBA00022833"/>
    </source>
</evidence>
<comment type="subcellular location">
    <subcellularLocation>
        <location evidence="1">Nucleus</location>
    </subcellularLocation>
</comment>
<evidence type="ECO:0000256" key="6">
    <source>
        <dbReference type="ARBA" id="ARBA00023163"/>
    </source>
</evidence>
<reference evidence="11 13" key="2">
    <citation type="journal article" date="2013" name="Nature">
        <title>Insights into bilaterian evolution from three spiralian genomes.</title>
        <authorList>
            <person name="Simakov O."/>
            <person name="Marletaz F."/>
            <person name="Cho S.J."/>
            <person name="Edsinger-Gonzales E."/>
            <person name="Havlak P."/>
            <person name="Hellsten U."/>
            <person name="Kuo D.H."/>
            <person name="Larsson T."/>
            <person name="Lv J."/>
            <person name="Arendt D."/>
            <person name="Savage R."/>
            <person name="Osoegawa K."/>
            <person name="de Jong P."/>
            <person name="Grimwood J."/>
            <person name="Chapman J.A."/>
            <person name="Shapiro H."/>
            <person name="Aerts A."/>
            <person name="Otillar R.P."/>
            <person name="Terry A.Y."/>
            <person name="Boore J.L."/>
            <person name="Grigoriev I.V."/>
            <person name="Lindberg D.R."/>
            <person name="Seaver E.C."/>
            <person name="Weisblat D.A."/>
            <person name="Putnam N.H."/>
            <person name="Rokhsar D.S."/>
        </authorList>
    </citation>
    <scope>NUCLEOTIDE SEQUENCE</scope>
    <source>
        <strain evidence="11 13">I ESC-2004</strain>
    </source>
</reference>
<feature type="region of interest" description="Disordered" evidence="9">
    <location>
        <begin position="565"/>
        <end position="586"/>
    </location>
</feature>
<keyword evidence="4" id="KW-0862">Zinc</keyword>
<dbReference type="PROSITE" id="PS00028">
    <property type="entry name" value="ZINC_FINGER_C2H2_1"/>
    <property type="match status" value="3"/>
</dbReference>
<keyword evidence="6" id="KW-0804">Transcription</keyword>
<keyword evidence="7" id="KW-0539">Nucleus</keyword>
<feature type="domain" description="C2H2-type" evidence="10">
    <location>
        <begin position="431"/>
        <end position="459"/>
    </location>
</feature>
<dbReference type="PANTHER" id="PTHR24399:SF17">
    <property type="entry name" value="ZINC FINGER AND BTB DOMAIN-CONTAINING 38"/>
    <property type="match status" value="1"/>
</dbReference>
<keyword evidence="8" id="KW-0863">Zinc-finger</keyword>
<protein>
    <recommendedName>
        <fullName evidence="10">C2H2-type domain-containing protein</fullName>
    </recommendedName>
</protein>
<evidence type="ECO:0000256" key="7">
    <source>
        <dbReference type="ARBA" id="ARBA00023242"/>
    </source>
</evidence>
<accession>R7VEQ2</accession>
<dbReference type="OMA" id="CEINIKY"/>
<evidence type="ECO:0000256" key="3">
    <source>
        <dbReference type="ARBA" id="ARBA00022737"/>
    </source>
</evidence>
<dbReference type="STRING" id="283909.R7VEQ2"/>
<evidence type="ECO:0000259" key="10">
    <source>
        <dbReference type="PROSITE" id="PS50157"/>
    </source>
</evidence>
<keyword evidence="3" id="KW-0677">Repeat</keyword>
<dbReference type="InterPro" id="IPR036236">
    <property type="entry name" value="Znf_C2H2_sf"/>
</dbReference>
<keyword evidence="2" id="KW-0479">Metal-binding</keyword>
<feature type="region of interest" description="Disordered" evidence="9">
    <location>
        <begin position="519"/>
        <end position="550"/>
    </location>
</feature>
<dbReference type="PROSITE" id="PS50157">
    <property type="entry name" value="ZINC_FINGER_C2H2_2"/>
    <property type="match status" value="3"/>
</dbReference>
<feature type="domain" description="C2H2-type" evidence="10">
    <location>
        <begin position="401"/>
        <end position="424"/>
    </location>
</feature>
<dbReference type="EnsemblMetazoa" id="CapteT187457">
    <property type="protein sequence ID" value="CapteP187457"/>
    <property type="gene ID" value="CapteG187457"/>
</dbReference>
<dbReference type="GO" id="GO:0008270">
    <property type="term" value="F:zinc ion binding"/>
    <property type="evidence" value="ECO:0007669"/>
    <property type="project" value="UniProtKB-KW"/>
</dbReference>
<dbReference type="OrthoDB" id="6077919at2759"/>
<name>R7VEQ2_CAPTE</name>
<organism evidence="11">
    <name type="scientific">Capitella teleta</name>
    <name type="common">Polychaete worm</name>
    <dbReference type="NCBI Taxonomy" id="283909"/>
    <lineage>
        <taxon>Eukaryota</taxon>
        <taxon>Metazoa</taxon>
        <taxon>Spiralia</taxon>
        <taxon>Lophotrochozoa</taxon>
        <taxon>Annelida</taxon>
        <taxon>Polychaeta</taxon>
        <taxon>Sedentaria</taxon>
        <taxon>Scolecida</taxon>
        <taxon>Capitellidae</taxon>
        <taxon>Capitella</taxon>
    </lineage>
</organism>
<dbReference type="Gene3D" id="3.30.160.60">
    <property type="entry name" value="Classic Zinc Finger"/>
    <property type="match status" value="1"/>
</dbReference>
<proteinExistence type="predicted"/>
<sequence length="586" mass="62458">MAMDMDPKLLCSSLSLMLVKTIKALCEINLKYDQKLEITGSLHVRSDGERVLTCLVDETTIKGQQDATKSAEIAPMALHNMGYPFSGLQLPTSISQLQPMATLLSQIQTGVPHLHHQVMGNERDNSLHSPSQGSHELPQMSVATAIVHPERHVKAHENPRSASLHPIAVHHMQHQPMQVDAMSTEAAVQAELHQAMVSLRRQSSSSGSGSSASSQGETSASTSAKMPNRTVPTASKMLDGCQVSLSSNSNMAAAAAANAVAAAAAAQNHVRLPNIQTLTQCLPKYPHVKMESATSSQAAAITESLNAVANSLNAAKSDAGTLSSPSPLTSPMATATSSSMPMTFPVDPLASVKVEVQQQLDAEGNLVHKKKFQCMFCGIFLSTKCYLKNHINAMHTRARVYPCELCERYFYSAGALRIHKLRNHWQGSKKHKCVHCSETFLLPIELRKHILKKHLGSPEALLMEGNNPSLNALMLKASTEQPQVTASEAARAAASLAMAAGISEPLSLVTSHVQVAPQNLSRGTPVSSDSPASLDDSQLSGSHGSTPAMDSHADIMLSTSVVAGGSLGNGRGRHEVISPHDDGMHE</sequence>
<reference evidence="13" key="1">
    <citation type="submission" date="2012-12" db="EMBL/GenBank/DDBJ databases">
        <authorList>
            <person name="Hellsten U."/>
            <person name="Grimwood J."/>
            <person name="Chapman J.A."/>
            <person name="Shapiro H."/>
            <person name="Aerts A."/>
            <person name="Otillar R.P."/>
            <person name="Terry A.Y."/>
            <person name="Boore J.L."/>
            <person name="Simakov O."/>
            <person name="Marletaz F."/>
            <person name="Cho S.-J."/>
            <person name="Edsinger-Gonzales E."/>
            <person name="Havlak P."/>
            <person name="Kuo D.-H."/>
            <person name="Larsson T."/>
            <person name="Lv J."/>
            <person name="Arendt D."/>
            <person name="Savage R."/>
            <person name="Osoegawa K."/>
            <person name="de Jong P."/>
            <person name="Lindberg D.R."/>
            <person name="Seaver E.C."/>
            <person name="Weisblat D.A."/>
            <person name="Putnam N.H."/>
            <person name="Grigoriev I.V."/>
            <person name="Rokhsar D.S."/>
        </authorList>
    </citation>
    <scope>NUCLEOTIDE SEQUENCE</scope>
    <source>
        <strain evidence="13">I ESC-2004</strain>
    </source>
</reference>
<dbReference type="InterPro" id="IPR013087">
    <property type="entry name" value="Znf_C2H2_type"/>
</dbReference>
<evidence type="ECO:0000256" key="1">
    <source>
        <dbReference type="ARBA" id="ARBA00004123"/>
    </source>
</evidence>
<dbReference type="GO" id="GO:0002682">
    <property type="term" value="P:regulation of immune system process"/>
    <property type="evidence" value="ECO:0007669"/>
    <property type="project" value="TreeGrafter"/>
</dbReference>
<feature type="compositionally biased region" description="Polar residues" evidence="9">
    <location>
        <begin position="519"/>
        <end position="545"/>
    </location>
</feature>
<dbReference type="Proteomes" id="UP000014760">
    <property type="component" value="Unassembled WGS sequence"/>
</dbReference>
<gene>
    <name evidence="11" type="ORF">CAPTEDRAFT_187457</name>
</gene>
<evidence type="ECO:0000313" key="11">
    <source>
        <dbReference type="EMBL" id="ELU17318.1"/>
    </source>
</evidence>
<dbReference type="GO" id="GO:0001227">
    <property type="term" value="F:DNA-binding transcription repressor activity, RNA polymerase II-specific"/>
    <property type="evidence" value="ECO:0007669"/>
    <property type="project" value="TreeGrafter"/>
</dbReference>
<feature type="region of interest" description="Disordered" evidence="9">
    <location>
        <begin position="197"/>
        <end position="232"/>
    </location>
</feature>
<dbReference type="SUPFAM" id="SSF57667">
    <property type="entry name" value="beta-beta-alpha zinc fingers"/>
    <property type="match status" value="1"/>
</dbReference>
<dbReference type="GO" id="GO:0001817">
    <property type="term" value="P:regulation of cytokine production"/>
    <property type="evidence" value="ECO:0007669"/>
    <property type="project" value="TreeGrafter"/>
</dbReference>
<evidence type="ECO:0000256" key="2">
    <source>
        <dbReference type="ARBA" id="ARBA00022723"/>
    </source>
</evidence>
<dbReference type="HOGENOM" id="CLU_442976_0_0_1"/>
<dbReference type="EMBL" id="AMQN01004080">
    <property type="status" value="NOT_ANNOTATED_CDS"/>
    <property type="molecule type" value="Genomic_DNA"/>
</dbReference>
<evidence type="ECO:0000256" key="8">
    <source>
        <dbReference type="PROSITE-ProRule" id="PRU00042"/>
    </source>
</evidence>
<feature type="compositionally biased region" description="Low complexity" evidence="9">
    <location>
        <begin position="202"/>
        <end position="224"/>
    </location>
</feature>